<reference evidence="1 2" key="1">
    <citation type="submission" date="2021-06" db="EMBL/GenBank/DDBJ databases">
        <title>Caerostris extrusa draft genome.</title>
        <authorList>
            <person name="Kono N."/>
            <person name="Arakawa K."/>
        </authorList>
    </citation>
    <scope>NUCLEOTIDE SEQUENCE [LARGE SCALE GENOMIC DNA]</scope>
</reference>
<proteinExistence type="predicted"/>
<organism evidence="1 2">
    <name type="scientific">Caerostris extrusa</name>
    <name type="common">Bark spider</name>
    <name type="synonym">Caerostris bankana</name>
    <dbReference type="NCBI Taxonomy" id="172846"/>
    <lineage>
        <taxon>Eukaryota</taxon>
        <taxon>Metazoa</taxon>
        <taxon>Ecdysozoa</taxon>
        <taxon>Arthropoda</taxon>
        <taxon>Chelicerata</taxon>
        <taxon>Arachnida</taxon>
        <taxon>Araneae</taxon>
        <taxon>Araneomorphae</taxon>
        <taxon>Entelegynae</taxon>
        <taxon>Araneoidea</taxon>
        <taxon>Araneidae</taxon>
        <taxon>Caerostris</taxon>
    </lineage>
</organism>
<keyword evidence="2" id="KW-1185">Reference proteome</keyword>
<protein>
    <submittedName>
        <fullName evidence="1">Uncharacterized protein</fullName>
    </submittedName>
</protein>
<sequence length="83" mass="9167">MSSRVNYINGGHHFDLCSVGIDRQQSAINSYLFAGEMAVVPESEMSGGWVNKIGYGGFVKHVRDSVSKIFYGCFCVFNCVDFS</sequence>
<dbReference type="EMBL" id="BPLR01011741">
    <property type="protein sequence ID" value="GIY48688.1"/>
    <property type="molecule type" value="Genomic_DNA"/>
</dbReference>
<gene>
    <name evidence="1" type="ORF">CEXT_69231</name>
</gene>
<dbReference type="AlphaFoldDB" id="A0AAV4TQ50"/>
<accession>A0AAV4TQ50</accession>
<evidence type="ECO:0000313" key="1">
    <source>
        <dbReference type="EMBL" id="GIY48688.1"/>
    </source>
</evidence>
<comment type="caution">
    <text evidence="1">The sequence shown here is derived from an EMBL/GenBank/DDBJ whole genome shotgun (WGS) entry which is preliminary data.</text>
</comment>
<evidence type="ECO:0000313" key="2">
    <source>
        <dbReference type="Proteomes" id="UP001054945"/>
    </source>
</evidence>
<name>A0AAV4TQ50_CAEEX</name>
<dbReference type="Proteomes" id="UP001054945">
    <property type="component" value="Unassembled WGS sequence"/>
</dbReference>